<name>A0A2P2LEF9_RHIMU</name>
<protein>
    <submittedName>
        <fullName evidence="1">Uncharacterized protein</fullName>
    </submittedName>
</protein>
<dbReference type="AlphaFoldDB" id="A0A2P2LEF9"/>
<sequence>MVSGLDYPTHSHHLYCSYRRMIHSGTGYQLHQHSPHHYPPNKNCPSPPFSPWSSLLYLHLHPMTEYSDNPNHHFLIETQPLLLHPQGLYLNFVV</sequence>
<reference evidence="1" key="1">
    <citation type="submission" date="2018-02" db="EMBL/GenBank/DDBJ databases">
        <title>Rhizophora mucronata_Transcriptome.</title>
        <authorList>
            <person name="Meera S.P."/>
            <person name="Sreeshan A."/>
            <person name="Augustine A."/>
        </authorList>
    </citation>
    <scope>NUCLEOTIDE SEQUENCE</scope>
    <source>
        <tissue evidence="1">Leaf</tissue>
    </source>
</reference>
<accession>A0A2P2LEF9</accession>
<dbReference type="EMBL" id="GGEC01035880">
    <property type="protein sequence ID" value="MBX16364.1"/>
    <property type="molecule type" value="Transcribed_RNA"/>
</dbReference>
<evidence type="ECO:0000313" key="1">
    <source>
        <dbReference type="EMBL" id="MBX16364.1"/>
    </source>
</evidence>
<organism evidence="1">
    <name type="scientific">Rhizophora mucronata</name>
    <name type="common">Asiatic mangrove</name>
    <dbReference type="NCBI Taxonomy" id="61149"/>
    <lineage>
        <taxon>Eukaryota</taxon>
        <taxon>Viridiplantae</taxon>
        <taxon>Streptophyta</taxon>
        <taxon>Embryophyta</taxon>
        <taxon>Tracheophyta</taxon>
        <taxon>Spermatophyta</taxon>
        <taxon>Magnoliopsida</taxon>
        <taxon>eudicotyledons</taxon>
        <taxon>Gunneridae</taxon>
        <taxon>Pentapetalae</taxon>
        <taxon>rosids</taxon>
        <taxon>fabids</taxon>
        <taxon>Malpighiales</taxon>
        <taxon>Rhizophoraceae</taxon>
        <taxon>Rhizophora</taxon>
    </lineage>
</organism>
<proteinExistence type="predicted"/>